<dbReference type="InterPro" id="IPR004161">
    <property type="entry name" value="EFTu-like_2"/>
</dbReference>
<dbReference type="AlphaFoldDB" id="A0A235CLV9"/>
<evidence type="ECO:0000313" key="12">
    <source>
        <dbReference type="Proteomes" id="UP000243640"/>
    </source>
</evidence>
<dbReference type="CDD" id="cd03696">
    <property type="entry name" value="SelB_II"/>
    <property type="match status" value="1"/>
</dbReference>
<evidence type="ECO:0000256" key="5">
    <source>
        <dbReference type="ARBA" id="ARBA00022917"/>
    </source>
</evidence>
<evidence type="ECO:0000256" key="4">
    <source>
        <dbReference type="ARBA" id="ARBA00022741"/>
    </source>
</evidence>
<keyword evidence="3" id="KW-0963">Cytoplasm</keyword>
<dbReference type="Gene3D" id="2.40.30.10">
    <property type="entry name" value="Translation factors"/>
    <property type="match status" value="1"/>
</dbReference>
<dbReference type="PRINTS" id="PR00315">
    <property type="entry name" value="ELONGATNFCT"/>
</dbReference>
<dbReference type="Proteomes" id="UP000295058">
    <property type="component" value="Unassembled WGS sequence"/>
</dbReference>
<dbReference type="InterPro" id="IPR015191">
    <property type="entry name" value="SelB_WHD4"/>
</dbReference>
<dbReference type="PROSITE" id="PS51722">
    <property type="entry name" value="G_TR_2"/>
    <property type="match status" value="1"/>
</dbReference>
<dbReference type="InterPro" id="IPR000795">
    <property type="entry name" value="T_Tr_GTP-bd_dom"/>
</dbReference>
<accession>A0A235CLV9</accession>
<dbReference type="InterPro" id="IPR009000">
    <property type="entry name" value="Transl_B-barrel_sf"/>
</dbReference>
<keyword evidence="10" id="KW-0251">Elongation factor</keyword>
<organism evidence="10 12">
    <name type="scientific">Oceanimonas baumannii</name>
    <dbReference type="NCBI Taxonomy" id="129578"/>
    <lineage>
        <taxon>Bacteria</taxon>
        <taxon>Pseudomonadati</taxon>
        <taxon>Pseudomonadota</taxon>
        <taxon>Gammaproteobacteria</taxon>
        <taxon>Aeromonadales</taxon>
        <taxon>Aeromonadaceae</taxon>
        <taxon>Oceanimonas</taxon>
    </lineage>
</organism>
<dbReference type="CDD" id="cd04171">
    <property type="entry name" value="SelB"/>
    <property type="match status" value="1"/>
</dbReference>
<dbReference type="InterPro" id="IPR031157">
    <property type="entry name" value="G_TR_CS"/>
</dbReference>
<dbReference type="EMBL" id="NQJF01000003">
    <property type="protein sequence ID" value="OYD25553.1"/>
    <property type="molecule type" value="Genomic_DNA"/>
</dbReference>
<keyword evidence="6" id="KW-0342">GTP-binding</keyword>
<dbReference type="Pfam" id="PF25461">
    <property type="entry name" value="Beta-barrel_SelB"/>
    <property type="match status" value="1"/>
</dbReference>
<evidence type="ECO:0000256" key="3">
    <source>
        <dbReference type="ARBA" id="ARBA00022490"/>
    </source>
</evidence>
<feature type="domain" description="Tr-type G" evidence="9">
    <location>
        <begin position="1"/>
        <end position="169"/>
    </location>
</feature>
<comment type="subcellular location">
    <subcellularLocation>
        <location evidence="1">Cytoplasm</location>
    </subcellularLocation>
</comment>
<evidence type="ECO:0000259" key="9">
    <source>
        <dbReference type="PROSITE" id="PS51722"/>
    </source>
</evidence>
<dbReference type="InterPro" id="IPR015190">
    <property type="entry name" value="Elong_fac_SelB-wing-hlx_typ-2"/>
</dbReference>
<keyword evidence="13" id="KW-1185">Reference proteome</keyword>
<dbReference type="SUPFAM" id="SSF50465">
    <property type="entry name" value="EF-Tu/eEF-1alpha/eIF2-gamma C-terminal domain"/>
    <property type="match status" value="1"/>
</dbReference>
<dbReference type="GO" id="GO:0003924">
    <property type="term" value="F:GTPase activity"/>
    <property type="evidence" value="ECO:0007669"/>
    <property type="project" value="InterPro"/>
</dbReference>
<evidence type="ECO:0000256" key="8">
    <source>
        <dbReference type="ARBA" id="ARBA00031615"/>
    </source>
</evidence>
<dbReference type="InterPro" id="IPR004535">
    <property type="entry name" value="Transl_elong_SelB"/>
</dbReference>
<dbReference type="GO" id="GO:0005737">
    <property type="term" value="C:cytoplasm"/>
    <property type="evidence" value="ECO:0007669"/>
    <property type="project" value="UniProtKB-SubCell"/>
</dbReference>
<dbReference type="GO" id="GO:0003723">
    <property type="term" value="F:RNA binding"/>
    <property type="evidence" value="ECO:0007669"/>
    <property type="project" value="InterPro"/>
</dbReference>
<dbReference type="EMBL" id="SODO01000002">
    <property type="protein sequence ID" value="TDW61241.1"/>
    <property type="molecule type" value="Genomic_DNA"/>
</dbReference>
<evidence type="ECO:0000313" key="13">
    <source>
        <dbReference type="Proteomes" id="UP000295058"/>
    </source>
</evidence>
<dbReference type="GO" id="GO:0001514">
    <property type="term" value="P:selenocysteine incorporation"/>
    <property type="evidence" value="ECO:0007669"/>
    <property type="project" value="InterPro"/>
</dbReference>
<dbReference type="PROSITE" id="PS00301">
    <property type="entry name" value="G_TR_1"/>
    <property type="match status" value="1"/>
</dbReference>
<dbReference type="InterPro" id="IPR036390">
    <property type="entry name" value="WH_DNA-bd_sf"/>
</dbReference>
<evidence type="ECO:0000256" key="7">
    <source>
        <dbReference type="ARBA" id="ARBA00025526"/>
    </source>
</evidence>
<evidence type="ECO:0000256" key="6">
    <source>
        <dbReference type="ARBA" id="ARBA00023134"/>
    </source>
</evidence>
<comment type="function">
    <text evidence="7">Translation factor necessary for the incorporation of selenocysteine into proteins. It probably replaces EF-Tu for the insertion of selenocysteine directed by the UGA codon. SelB binds GTP and GDP.</text>
</comment>
<keyword evidence="5" id="KW-0648">Protein biosynthesis</keyword>
<proteinExistence type="predicted"/>
<reference evidence="10 12" key="1">
    <citation type="submission" date="2017-08" db="EMBL/GenBank/DDBJ databases">
        <title>Draft Genome Sequence of the Marine Bacterium Oceanimonas baumannii ATCC 700832.</title>
        <authorList>
            <person name="Mcclelland W.D."/>
            <person name="Brennan M.A."/>
            <person name="Trachtenberg A.M."/>
            <person name="Maclea K.S."/>
        </authorList>
    </citation>
    <scope>NUCLEOTIDE SEQUENCE [LARGE SCALE GENOMIC DNA]</scope>
    <source>
        <strain evidence="10 12">ATCC 700832</strain>
    </source>
</reference>
<dbReference type="Pfam" id="PF00009">
    <property type="entry name" value="GTP_EFTU"/>
    <property type="match status" value="1"/>
</dbReference>
<dbReference type="Gene3D" id="1.10.10.2770">
    <property type="match status" value="1"/>
</dbReference>
<dbReference type="SUPFAM" id="SSF50447">
    <property type="entry name" value="Translation proteins"/>
    <property type="match status" value="1"/>
</dbReference>
<evidence type="ECO:0000313" key="10">
    <source>
        <dbReference type="EMBL" id="OYD25553.1"/>
    </source>
</evidence>
<dbReference type="PANTHER" id="PTHR43721:SF11">
    <property type="entry name" value="SELENOCYSTEINE-SPECIFIC ELONGATION FACTOR"/>
    <property type="match status" value="1"/>
</dbReference>
<dbReference type="Pfam" id="PF09106">
    <property type="entry name" value="WHD_2nd_SelB"/>
    <property type="match status" value="1"/>
</dbReference>
<dbReference type="NCBIfam" id="TIGR00475">
    <property type="entry name" value="selB"/>
    <property type="match status" value="1"/>
</dbReference>
<comment type="caution">
    <text evidence="10">The sequence shown here is derived from an EMBL/GenBank/DDBJ whole genome shotgun (WGS) entry which is preliminary data.</text>
</comment>
<dbReference type="Gene3D" id="3.40.50.300">
    <property type="entry name" value="P-loop containing nucleotide triphosphate hydrolases"/>
    <property type="match status" value="1"/>
</dbReference>
<dbReference type="OrthoDB" id="9803139at2"/>
<dbReference type="InterPro" id="IPR027417">
    <property type="entry name" value="P-loop_NTPase"/>
</dbReference>
<dbReference type="InterPro" id="IPR009001">
    <property type="entry name" value="Transl_elong_EF1A/Init_IF2_C"/>
</dbReference>
<evidence type="ECO:0000256" key="1">
    <source>
        <dbReference type="ARBA" id="ARBA00004496"/>
    </source>
</evidence>
<dbReference type="Pfam" id="PF03144">
    <property type="entry name" value="GTP_EFTU_D2"/>
    <property type="match status" value="1"/>
</dbReference>
<dbReference type="InterPro" id="IPR057335">
    <property type="entry name" value="Beta-barrel_SelB"/>
</dbReference>
<name>A0A235CLV9_9GAMM</name>
<dbReference type="SUPFAM" id="SSF46785">
    <property type="entry name" value="Winged helix' DNA-binding domain"/>
    <property type="match status" value="3"/>
</dbReference>
<dbReference type="RefSeq" id="WP_094277382.1">
    <property type="nucleotide sequence ID" value="NZ_NQJF01000003.1"/>
</dbReference>
<dbReference type="CDD" id="cd15491">
    <property type="entry name" value="selB_III"/>
    <property type="match status" value="1"/>
</dbReference>
<dbReference type="InterPro" id="IPR036388">
    <property type="entry name" value="WH-like_DNA-bd_sf"/>
</dbReference>
<dbReference type="GO" id="GO:0003746">
    <property type="term" value="F:translation elongation factor activity"/>
    <property type="evidence" value="ECO:0007669"/>
    <property type="project" value="UniProtKB-KW"/>
</dbReference>
<dbReference type="Gene3D" id="1.10.10.10">
    <property type="entry name" value="Winged helix-like DNA-binding domain superfamily/Winged helix DNA-binding domain"/>
    <property type="match status" value="1"/>
</dbReference>
<dbReference type="Pfam" id="PF09107">
    <property type="entry name" value="WHD_3rd_SelB"/>
    <property type="match status" value="1"/>
</dbReference>
<evidence type="ECO:0000256" key="2">
    <source>
        <dbReference type="ARBA" id="ARBA00015953"/>
    </source>
</evidence>
<dbReference type="InterPro" id="IPR050055">
    <property type="entry name" value="EF-Tu_GTPase"/>
</dbReference>
<protein>
    <recommendedName>
        <fullName evidence="2">Selenocysteine-specific elongation factor</fullName>
    </recommendedName>
    <alternativeName>
        <fullName evidence="8">SelB translation factor</fullName>
    </alternativeName>
</protein>
<reference evidence="11 13" key="2">
    <citation type="submission" date="2019-03" db="EMBL/GenBank/DDBJ databases">
        <title>Genomic Encyclopedia of Archaeal and Bacterial Type Strains, Phase II (KMG-II): from individual species to whole genera.</title>
        <authorList>
            <person name="Goeker M."/>
        </authorList>
    </citation>
    <scope>NUCLEOTIDE SEQUENCE [LARGE SCALE GENOMIC DNA]</scope>
    <source>
        <strain evidence="11 13">DSM 15594</strain>
    </source>
</reference>
<dbReference type="PANTHER" id="PTHR43721">
    <property type="entry name" value="ELONGATION FACTOR TU-RELATED"/>
    <property type="match status" value="1"/>
</dbReference>
<gene>
    <name evidence="10" type="primary">selB</name>
    <name evidence="10" type="ORF">B6S09_04895</name>
    <name evidence="11" type="ORF">LY04_00775</name>
</gene>
<dbReference type="GO" id="GO:0005525">
    <property type="term" value="F:GTP binding"/>
    <property type="evidence" value="ECO:0007669"/>
    <property type="project" value="UniProtKB-KW"/>
</dbReference>
<sequence length="649" mass="71904">MIIGTAGHIDHGKTTLVRALTGINTDTLKDEQQRGITISLGYAYQPLDNGLTLGFVDVPGHEGLIHTMVAGASGINYAMLVVAADDGVMPQTLEHIAILSLLGLSRGCVVITRQELAQPEQLARTRQQLTLALADTFLAQAPQFITDSLSGAGIASLKTFLQQQASAQQAISDAGLFRLAIDRAFTLSGQGTVVTGTVHSGTFNLDDKQAGLRLMPANIPVRVRSLHAQNKPDTQSRAGQRCAFNLANISKDAINRGNWLADERCFTPSQRLDVQLQLVSSSPVLGTWTPLHVHIGASHLMAHLVPLESGTVQAGKPVLAQLVFEHPLCALPGDRFIIRNAQARQTLGGGRILDANGPDRKRRSAVRLAWLNSVADYLDRGDLSRLLQQAPYGMDHLHLQRLMQKDPSHTTLPEQIVRLTPASNKHLPVVIHQEIWQSLLSRIEAMMEQAHQRYPDEPGIDAARLRRMTDTAMPLSLWHCALQALTEQQRLALKGAWYHLPGHKVSLSEQELALAEQIMALSYQGQYDPPWVRDMAATLDVPEQVIRQLGRKLVREGRLYQIQPDLLYHHQHVEQLAYLIRQYPSNQGVKAAELRDKLGLGRKRTLQILEFFQRIGYSRRLKDRHVIRPDNMLFTNTLDIGNVSGSFGK</sequence>
<dbReference type="SUPFAM" id="SSF52540">
    <property type="entry name" value="P-loop containing nucleoside triphosphate hydrolases"/>
    <property type="match status" value="1"/>
</dbReference>
<keyword evidence="4" id="KW-0547">Nucleotide-binding</keyword>
<evidence type="ECO:0000313" key="11">
    <source>
        <dbReference type="EMBL" id="TDW61241.1"/>
    </source>
</evidence>
<dbReference type="Proteomes" id="UP000243640">
    <property type="component" value="Unassembled WGS sequence"/>
</dbReference>